<evidence type="ECO:0000256" key="9">
    <source>
        <dbReference type="ARBA" id="ARBA00047883"/>
    </source>
</evidence>
<keyword evidence="6 10" id="KW-0784">Thiamine biosynthesis</keyword>
<comment type="pathway">
    <text evidence="2 10 12">Cofactor biosynthesis; thiamine diphosphate biosynthesis; thiamine phosphate from 4-amino-2-methyl-5-diphosphomethylpyrimidine and 4-methyl-5-(2-phosphoethyl)-thiazole: step 1/1.</text>
</comment>
<dbReference type="PANTHER" id="PTHR20857">
    <property type="entry name" value="THIAMINE-PHOSPHATE PYROPHOSPHORYLASE"/>
    <property type="match status" value="1"/>
</dbReference>
<comment type="function">
    <text evidence="1 10">Condenses 4-methyl-5-(beta-hydroxyethyl)thiazole monophosphate (THZ-P) and 2-methyl-4-amino-5-hydroxymethyl pyrimidine pyrophosphate (HMP-PP) to form thiamine monophosphate (TMP).</text>
</comment>
<dbReference type="InterPro" id="IPR041397">
    <property type="entry name" value="ThiD2"/>
</dbReference>
<dbReference type="InterPro" id="IPR036628">
    <property type="entry name" value="Clp_N_dom_sf"/>
</dbReference>
<dbReference type="FunFam" id="3.20.20.70:FF:000096">
    <property type="entry name" value="Thiamine-phosphate synthase"/>
    <property type="match status" value="1"/>
</dbReference>
<feature type="binding site" evidence="10">
    <location>
        <begin position="355"/>
        <end position="359"/>
    </location>
    <ligand>
        <name>4-amino-2-methyl-5-(diphosphooxymethyl)pyrimidine</name>
        <dbReference type="ChEBI" id="CHEBI:57841"/>
    </ligand>
</feature>
<gene>
    <name evidence="10 15" type="primary">thiE</name>
    <name evidence="15" type="ORF">Pla110_02000</name>
</gene>
<comment type="similarity">
    <text evidence="10 11">Belongs to the thiamine-phosphate synthase family.</text>
</comment>
<dbReference type="Gene3D" id="1.10.1780.10">
    <property type="entry name" value="Clp, N-terminal domain"/>
    <property type="match status" value="1"/>
</dbReference>
<feature type="binding site" evidence="10">
    <location>
        <position position="426"/>
    </location>
    <ligand>
        <name>4-amino-2-methyl-5-(diphosphooxymethyl)pyrimidine</name>
        <dbReference type="ChEBI" id="CHEBI:57841"/>
    </ligand>
</feature>
<comment type="catalytic activity">
    <reaction evidence="9 10 11">
        <text>2-[(2R,5Z)-2-carboxy-4-methylthiazol-5(2H)-ylidene]ethyl phosphate + 4-amino-2-methyl-5-(diphosphooxymethyl)pyrimidine + 2 H(+) = thiamine phosphate + CO2 + diphosphate</text>
        <dbReference type="Rhea" id="RHEA:47844"/>
        <dbReference type="ChEBI" id="CHEBI:15378"/>
        <dbReference type="ChEBI" id="CHEBI:16526"/>
        <dbReference type="ChEBI" id="CHEBI:33019"/>
        <dbReference type="ChEBI" id="CHEBI:37575"/>
        <dbReference type="ChEBI" id="CHEBI:57841"/>
        <dbReference type="ChEBI" id="CHEBI:62899"/>
        <dbReference type="EC" id="2.5.1.3"/>
    </reaction>
</comment>
<evidence type="ECO:0000256" key="10">
    <source>
        <dbReference type="HAMAP-Rule" id="MF_00097"/>
    </source>
</evidence>
<dbReference type="InterPro" id="IPR034291">
    <property type="entry name" value="TMP_synthase"/>
</dbReference>
<protein>
    <recommendedName>
        <fullName evidence="10">Thiamine-phosphate synthase</fullName>
        <shortName evidence="10">TP synthase</shortName>
        <shortName evidence="10">TPS</shortName>
        <ecNumber evidence="10">2.5.1.3</ecNumber>
    </recommendedName>
    <alternativeName>
        <fullName evidence="10">Thiamine-phosphate pyrophosphorylase</fullName>
        <shortName evidence="10">TMP pyrophosphorylase</shortName>
        <shortName evidence="10">TMP-PPase</shortName>
    </alternativeName>
</protein>
<evidence type="ECO:0000256" key="11">
    <source>
        <dbReference type="RuleBase" id="RU003826"/>
    </source>
</evidence>
<dbReference type="EMBL" id="CP036281">
    <property type="protein sequence ID" value="QDU78496.1"/>
    <property type="molecule type" value="Genomic_DNA"/>
</dbReference>
<comment type="cofactor">
    <cofactor evidence="10">
        <name>Mg(2+)</name>
        <dbReference type="ChEBI" id="CHEBI:18420"/>
    </cofactor>
    <text evidence="10">Binds 1 Mg(2+) ion per subunit.</text>
</comment>
<dbReference type="GO" id="GO:0004789">
    <property type="term" value="F:thiamine-phosphate diphosphorylase activity"/>
    <property type="evidence" value="ECO:0007669"/>
    <property type="project" value="UniProtKB-UniRule"/>
</dbReference>
<dbReference type="HAMAP" id="MF_00097">
    <property type="entry name" value="TMP_synthase"/>
    <property type="match status" value="1"/>
</dbReference>
<dbReference type="OrthoDB" id="9812206at2"/>
<feature type="binding site" evidence="10">
    <location>
        <begin position="452"/>
        <end position="454"/>
    </location>
    <ligand>
        <name>2-[(2R,5Z)-2-carboxy-4-methylthiazol-5(2H)-ylidene]ethyl phosphate</name>
        <dbReference type="ChEBI" id="CHEBI:62899"/>
    </ligand>
</feature>
<dbReference type="GO" id="GO:0005737">
    <property type="term" value="C:cytoplasm"/>
    <property type="evidence" value="ECO:0007669"/>
    <property type="project" value="TreeGrafter"/>
</dbReference>
<feature type="binding site" evidence="10">
    <location>
        <position position="387"/>
    </location>
    <ligand>
        <name>4-amino-2-methyl-5-(diphosphooxymethyl)pyrimidine</name>
        <dbReference type="ChEBI" id="CHEBI:57841"/>
    </ligand>
</feature>
<dbReference type="PANTHER" id="PTHR20857:SF15">
    <property type="entry name" value="THIAMINE-PHOSPHATE SYNTHASE"/>
    <property type="match status" value="1"/>
</dbReference>
<comment type="catalytic activity">
    <reaction evidence="7 10 11">
        <text>4-methyl-5-(2-phosphooxyethyl)-thiazole + 4-amino-2-methyl-5-(diphosphooxymethyl)pyrimidine + H(+) = thiamine phosphate + diphosphate</text>
        <dbReference type="Rhea" id="RHEA:22328"/>
        <dbReference type="ChEBI" id="CHEBI:15378"/>
        <dbReference type="ChEBI" id="CHEBI:33019"/>
        <dbReference type="ChEBI" id="CHEBI:37575"/>
        <dbReference type="ChEBI" id="CHEBI:57841"/>
        <dbReference type="ChEBI" id="CHEBI:58296"/>
        <dbReference type="EC" id="2.5.1.3"/>
    </reaction>
</comment>
<dbReference type="AlphaFoldDB" id="A0A518CGY8"/>
<evidence type="ECO:0000256" key="7">
    <source>
        <dbReference type="ARBA" id="ARBA00047334"/>
    </source>
</evidence>
<evidence type="ECO:0000313" key="15">
    <source>
        <dbReference type="EMBL" id="QDU78496.1"/>
    </source>
</evidence>
<accession>A0A518CGY8</accession>
<dbReference type="Pfam" id="PF17792">
    <property type="entry name" value="ThiD2"/>
    <property type="match status" value="1"/>
</dbReference>
<reference evidence="15 16" key="1">
    <citation type="submission" date="2019-02" db="EMBL/GenBank/DDBJ databases">
        <title>Deep-cultivation of Planctomycetes and their phenomic and genomic characterization uncovers novel biology.</title>
        <authorList>
            <person name="Wiegand S."/>
            <person name="Jogler M."/>
            <person name="Boedeker C."/>
            <person name="Pinto D."/>
            <person name="Vollmers J."/>
            <person name="Rivas-Marin E."/>
            <person name="Kohn T."/>
            <person name="Peeters S.H."/>
            <person name="Heuer A."/>
            <person name="Rast P."/>
            <person name="Oberbeckmann S."/>
            <person name="Bunk B."/>
            <person name="Jeske O."/>
            <person name="Meyerdierks A."/>
            <person name="Storesund J.E."/>
            <person name="Kallscheuer N."/>
            <person name="Luecker S."/>
            <person name="Lage O.M."/>
            <person name="Pohl T."/>
            <person name="Merkel B.J."/>
            <person name="Hornburger P."/>
            <person name="Mueller R.-W."/>
            <person name="Bruemmer F."/>
            <person name="Labrenz M."/>
            <person name="Spormann A.M."/>
            <person name="Op den Camp H."/>
            <person name="Overmann J."/>
            <person name="Amann R."/>
            <person name="Jetten M.S.M."/>
            <person name="Mascher T."/>
            <person name="Medema M.H."/>
            <person name="Devos D.P."/>
            <person name="Kaster A.-K."/>
            <person name="Ovreas L."/>
            <person name="Rohde M."/>
            <person name="Galperin M.Y."/>
            <person name="Jogler C."/>
        </authorList>
    </citation>
    <scope>NUCLEOTIDE SEQUENCE [LARGE SCALE GENOMIC DNA]</scope>
    <source>
        <strain evidence="15 16">Pla110</strain>
    </source>
</reference>
<dbReference type="NCBIfam" id="TIGR00693">
    <property type="entry name" value="thiE"/>
    <property type="match status" value="1"/>
</dbReference>
<feature type="binding site" evidence="10">
    <location>
        <position position="407"/>
    </location>
    <ligand>
        <name>Mg(2+)</name>
        <dbReference type="ChEBI" id="CHEBI:18420"/>
    </ligand>
</feature>
<dbReference type="Gene3D" id="3.20.20.70">
    <property type="entry name" value="Aldolase class I"/>
    <property type="match status" value="1"/>
</dbReference>
<dbReference type="NCBIfam" id="NF002727">
    <property type="entry name" value="PRK02615.1"/>
    <property type="match status" value="1"/>
</dbReference>
<dbReference type="GO" id="GO:0000287">
    <property type="term" value="F:magnesium ion binding"/>
    <property type="evidence" value="ECO:0007669"/>
    <property type="project" value="UniProtKB-UniRule"/>
</dbReference>
<evidence type="ECO:0000259" key="14">
    <source>
        <dbReference type="Pfam" id="PF17792"/>
    </source>
</evidence>
<evidence type="ECO:0000256" key="4">
    <source>
        <dbReference type="ARBA" id="ARBA00022723"/>
    </source>
</evidence>
<feature type="binding site" evidence="10">
    <location>
        <position position="455"/>
    </location>
    <ligand>
        <name>4-amino-2-methyl-5-(diphosphooxymethyl)pyrimidine</name>
        <dbReference type="ChEBI" id="CHEBI:57841"/>
    </ligand>
</feature>
<evidence type="ECO:0000256" key="6">
    <source>
        <dbReference type="ARBA" id="ARBA00022977"/>
    </source>
</evidence>
<comment type="catalytic activity">
    <reaction evidence="8 10 11">
        <text>2-(2-carboxy-4-methylthiazol-5-yl)ethyl phosphate + 4-amino-2-methyl-5-(diphosphooxymethyl)pyrimidine + 2 H(+) = thiamine phosphate + CO2 + diphosphate</text>
        <dbReference type="Rhea" id="RHEA:47848"/>
        <dbReference type="ChEBI" id="CHEBI:15378"/>
        <dbReference type="ChEBI" id="CHEBI:16526"/>
        <dbReference type="ChEBI" id="CHEBI:33019"/>
        <dbReference type="ChEBI" id="CHEBI:37575"/>
        <dbReference type="ChEBI" id="CHEBI:57841"/>
        <dbReference type="ChEBI" id="CHEBI:62890"/>
        <dbReference type="EC" id="2.5.1.3"/>
    </reaction>
</comment>
<evidence type="ECO:0000256" key="8">
    <source>
        <dbReference type="ARBA" id="ARBA00047851"/>
    </source>
</evidence>
<keyword evidence="3 10" id="KW-0808">Transferase</keyword>
<feature type="binding site" evidence="10">
    <location>
        <position position="388"/>
    </location>
    <ligand>
        <name>Mg(2+)</name>
        <dbReference type="ChEBI" id="CHEBI:18420"/>
    </ligand>
</feature>
<dbReference type="InterPro" id="IPR036206">
    <property type="entry name" value="ThiamineP_synth_sf"/>
</dbReference>
<dbReference type="EC" id="2.5.1.3" evidence="10"/>
<evidence type="ECO:0000256" key="5">
    <source>
        <dbReference type="ARBA" id="ARBA00022842"/>
    </source>
</evidence>
<sequence length="529" mass="58534">MPNFPFTEQFLTAGALRTLHLAQHLVCQLKVEILTTEQLLAALILDESRATEILSQYQITIESLPAPYQPYATEEAAADLSAKVSSESPETIEPVEQSESLTSALLVAQQRAAFLGRHAEIGTEHLLWGLLHHPGSVKEILDRHGLKPETLEPELDTQSGFETEPLEVDVQLHVADTTPSARTSTFRILDAAANRAREGMRVIEDYVRFTLDDTFLSREFKELRHRFTAACSQFDQHELLASRNTTGDVGTTISTPSELQRESGEAVLAANFKRLQESLRTLEEWSKVVARESAPQFEQIRYQVYQQEKVLMNLLHARDVLQGTSLYLLLTESLCHHGSGPAVRDALEAGLKIVQIREKEMPTQELIEHAKRVREWTHAAGALLIINDRPDIALAVDADGVHLGQDDFPVEEARKMLGARKLIGLSTHNIDQARQAVRSGADYIGVGPTFSTTTKQFTEFAGLDYIKEVAAEITLPWFPIGGINAQNLNQVLEAGATRAAISGAICGAEKPHEVTQKLLEMFAKNSSPS</sequence>
<feature type="domain" description="Thiamine phosphate synthase/TenI" evidence="13">
    <location>
        <begin position="326"/>
        <end position="505"/>
    </location>
</feature>
<evidence type="ECO:0000256" key="2">
    <source>
        <dbReference type="ARBA" id="ARBA00005165"/>
    </source>
</evidence>
<feature type="binding site" evidence="10">
    <location>
        <position position="482"/>
    </location>
    <ligand>
        <name>2-[(2R,5Z)-2-carboxy-4-methylthiazol-5(2H)-ylidene]ethyl phosphate</name>
        <dbReference type="ChEBI" id="CHEBI:62899"/>
    </ligand>
</feature>
<proteinExistence type="inferred from homology"/>
<dbReference type="InterPro" id="IPR022998">
    <property type="entry name" value="ThiamineP_synth_TenI"/>
</dbReference>
<dbReference type="Pfam" id="PF02581">
    <property type="entry name" value="TMP-TENI"/>
    <property type="match status" value="1"/>
</dbReference>
<comment type="caution">
    <text evidence="10">Lacks conserved residue(s) required for the propagation of feature annotation.</text>
</comment>
<dbReference type="UniPathway" id="UPA00060">
    <property type="reaction ID" value="UER00141"/>
</dbReference>
<dbReference type="KEGG" id="plon:Pla110_02000"/>
<dbReference type="RefSeq" id="WP_144992306.1">
    <property type="nucleotide sequence ID" value="NZ_CP036281.1"/>
</dbReference>
<evidence type="ECO:0000313" key="16">
    <source>
        <dbReference type="Proteomes" id="UP000317178"/>
    </source>
</evidence>
<evidence type="ECO:0000259" key="13">
    <source>
        <dbReference type="Pfam" id="PF02581"/>
    </source>
</evidence>
<dbReference type="GO" id="GO:0009228">
    <property type="term" value="P:thiamine biosynthetic process"/>
    <property type="evidence" value="ECO:0007669"/>
    <property type="project" value="UniProtKB-KW"/>
</dbReference>
<keyword evidence="4 10" id="KW-0479">Metal-binding</keyword>
<dbReference type="InterPro" id="IPR013785">
    <property type="entry name" value="Aldolase_TIM"/>
</dbReference>
<dbReference type="SUPFAM" id="SSF51391">
    <property type="entry name" value="Thiamin phosphate synthase"/>
    <property type="match status" value="1"/>
</dbReference>
<dbReference type="Proteomes" id="UP000317178">
    <property type="component" value="Chromosome"/>
</dbReference>
<evidence type="ECO:0000256" key="1">
    <source>
        <dbReference type="ARBA" id="ARBA00003814"/>
    </source>
</evidence>
<evidence type="ECO:0000256" key="12">
    <source>
        <dbReference type="RuleBase" id="RU004253"/>
    </source>
</evidence>
<dbReference type="SUPFAM" id="SSF81923">
    <property type="entry name" value="Double Clp-N motif"/>
    <property type="match status" value="1"/>
</dbReference>
<dbReference type="CDD" id="cd00564">
    <property type="entry name" value="TMP_TenI"/>
    <property type="match status" value="1"/>
</dbReference>
<organism evidence="15 16">
    <name type="scientific">Polystyrenella longa</name>
    <dbReference type="NCBI Taxonomy" id="2528007"/>
    <lineage>
        <taxon>Bacteria</taxon>
        <taxon>Pseudomonadati</taxon>
        <taxon>Planctomycetota</taxon>
        <taxon>Planctomycetia</taxon>
        <taxon>Planctomycetales</taxon>
        <taxon>Planctomycetaceae</taxon>
        <taxon>Polystyrenella</taxon>
    </lineage>
</organism>
<evidence type="ECO:0000256" key="3">
    <source>
        <dbReference type="ARBA" id="ARBA00022679"/>
    </source>
</evidence>
<feature type="domain" description="ThiD2" evidence="14">
    <location>
        <begin position="187"/>
        <end position="309"/>
    </location>
</feature>
<keyword evidence="16" id="KW-1185">Reference proteome</keyword>
<name>A0A518CGY8_9PLAN</name>
<dbReference type="GO" id="GO:0009229">
    <property type="term" value="P:thiamine diphosphate biosynthetic process"/>
    <property type="evidence" value="ECO:0007669"/>
    <property type="project" value="UniProtKB-UniRule"/>
</dbReference>
<keyword evidence="5 10" id="KW-0460">Magnesium</keyword>